<evidence type="ECO:0000256" key="4">
    <source>
        <dbReference type="HAMAP-Rule" id="MF_01854"/>
    </source>
</evidence>
<accession>A0A9D2TAW4</accession>
<dbReference type="Proteomes" id="UP000823886">
    <property type="component" value="Unassembled WGS sequence"/>
</dbReference>
<dbReference type="InterPro" id="IPR029052">
    <property type="entry name" value="Metallo-depent_PP-like"/>
</dbReference>
<dbReference type="EMBL" id="DWVZ01000022">
    <property type="protein sequence ID" value="HJC62351.1"/>
    <property type="molecule type" value="Genomic_DNA"/>
</dbReference>
<proteinExistence type="inferred from homology"/>
<comment type="cofactor">
    <cofactor evidence="4">
        <name>Mn(2+)</name>
        <dbReference type="ChEBI" id="CHEBI:29035"/>
    </cofactor>
</comment>
<keyword evidence="1 4" id="KW-0378">Hydrolase</keyword>
<protein>
    <recommendedName>
        <fullName evidence="4">Fructose-1,6-bisphosphatase class 3</fullName>
        <shortName evidence="4">FBPase class 3</shortName>
        <ecNumber evidence="4">3.1.3.11</ecNumber>
    </recommendedName>
    <alternativeName>
        <fullName evidence="4">D-fructose-1,6-bisphosphate 1-phosphohydrolase class 3</fullName>
    </alternativeName>
</protein>
<dbReference type="GO" id="GO:0042132">
    <property type="term" value="F:fructose 1,6-bisphosphate 1-phosphatase activity"/>
    <property type="evidence" value="ECO:0007669"/>
    <property type="project" value="UniProtKB-UniRule"/>
</dbReference>
<comment type="caution">
    <text evidence="5">The sequence shown here is derived from an EMBL/GenBank/DDBJ whole genome shotgun (WGS) entry which is preliminary data.</text>
</comment>
<sequence length="648" mass="74304">MKMKYLERLSELYPNIARASTEIINLQAILNLPKGTEHFITDIHGEYEAFSHVLKNGSGSVRRKIDQVFGHTMSQKEKKSLATLIYYPKEKLDLVKKTETNMEEWYKITLYRLIEVCKRTASKYTRSKVRKALPADFSYVIEELITEKPELLDKESYYDQIIHTIIEISRAEEFIVAMSELIQRLVVDHLHILGDIYDRGPGPHQIMDKLESYHSLDIQWGNHDVVWMGAAAGQSACVATVVRICARYANLDILEDGYGINLLPLATFALTYYREDPCDCFKVKGSNGLNPAEEELNKKMHKAISMIQFKLEGQLLMRRREFGMADRALLEDIDYEEGTIRLNGKTYALLDSRFPTIDPENPYELTKEESEVMERLITAFQNCEKLQRHMQLLLKKGGLYKIYNQNLLYHGCVPLNEDGTLKEVEVYGETYKGKMLYDVLESYVRKAFFAVNPEEREKGKDILWFIWSSPGSPLFGKDKMATFERYFLAEKETHQEKKNPYYSLLEDDATAERILAEFGIGEGECRHIVNGHVPVHHTEGESPIKCQGKILVIDGGFSKAYQKETGIAGYTLIYNSWGMILAAHEPFTSAQDAITKESDILSDSILVKRTSSRKTVADTDNGRKLKERIAELQELLAAYRNGLLIERS</sequence>
<evidence type="ECO:0000313" key="5">
    <source>
        <dbReference type="EMBL" id="HJC62351.1"/>
    </source>
</evidence>
<dbReference type="InterPro" id="IPR009164">
    <property type="entry name" value="FBPtase_class3"/>
</dbReference>
<reference evidence="5" key="2">
    <citation type="submission" date="2021-04" db="EMBL/GenBank/DDBJ databases">
        <authorList>
            <person name="Gilroy R."/>
        </authorList>
    </citation>
    <scope>NUCLEOTIDE SEQUENCE</scope>
    <source>
        <strain evidence="5">ChiBcec2-3848</strain>
    </source>
</reference>
<comment type="pathway">
    <text evidence="4">Carbohydrate biosynthesis; gluconeogenesis.</text>
</comment>
<evidence type="ECO:0000313" key="6">
    <source>
        <dbReference type="Proteomes" id="UP000823886"/>
    </source>
</evidence>
<dbReference type="Pfam" id="PF06874">
    <property type="entry name" value="FBPase_2"/>
    <property type="match status" value="1"/>
</dbReference>
<organism evidence="5 6">
    <name type="scientific">Candidatus Blautia merdavium</name>
    <dbReference type="NCBI Taxonomy" id="2838494"/>
    <lineage>
        <taxon>Bacteria</taxon>
        <taxon>Bacillati</taxon>
        <taxon>Bacillota</taxon>
        <taxon>Clostridia</taxon>
        <taxon>Lachnospirales</taxon>
        <taxon>Lachnospiraceae</taxon>
        <taxon>Blautia</taxon>
    </lineage>
</organism>
<evidence type="ECO:0000256" key="2">
    <source>
        <dbReference type="ARBA" id="ARBA00023211"/>
    </source>
</evidence>
<comment type="catalytic activity">
    <reaction evidence="4">
        <text>beta-D-fructose 1,6-bisphosphate + H2O = beta-D-fructose 6-phosphate + phosphate</text>
        <dbReference type="Rhea" id="RHEA:11064"/>
        <dbReference type="ChEBI" id="CHEBI:15377"/>
        <dbReference type="ChEBI" id="CHEBI:32966"/>
        <dbReference type="ChEBI" id="CHEBI:43474"/>
        <dbReference type="ChEBI" id="CHEBI:57634"/>
        <dbReference type="EC" id="3.1.3.11"/>
    </reaction>
</comment>
<dbReference type="SUPFAM" id="SSF56300">
    <property type="entry name" value="Metallo-dependent phosphatases"/>
    <property type="match status" value="1"/>
</dbReference>
<dbReference type="AlphaFoldDB" id="A0A9D2TAW4"/>
<name>A0A9D2TAW4_9FIRM</name>
<dbReference type="EC" id="3.1.3.11" evidence="4"/>
<keyword evidence="2 4" id="KW-0464">Manganese</keyword>
<dbReference type="PIRSF" id="PIRSF000906">
    <property type="entry name" value="FBPtase_Bacill"/>
    <property type="match status" value="1"/>
</dbReference>
<dbReference type="GO" id="GO:0006094">
    <property type="term" value="P:gluconeogenesis"/>
    <property type="evidence" value="ECO:0007669"/>
    <property type="project" value="UniProtKB-UniRule"/>
</dbReference>
<gene>
    <name evidence="4" type="primary">fbp</name>
    <name evidence="5" type="ORF">H9753_01850</name>
</gene>
<comment type="similarity">
    <text evidence="4">Belongs to the FBPase class 3 family.</text>
</comment>
<reference evidence="5" key="1">
    <citation type="journal article" date="2021" name="PeerJ">
        <title>Extensive microbial diversity within the chicken gut microbiome revealed by metagenomics and culture.</title>
        <authorList>
            <person name="Gilroy R."/>
            <person name="Ravi A."/>
            <person name="Getino M."/>
            <person name="Pursley I."/>
            <person name="Horton D.L."/>
            <person name="Alikhan N.F."/>
            <person name="Baker D."/>
            <person name="Gharbi K."/>
            <person name="Hall N."/>
            <person name="Watson M."/>
            <person name="Adriaenssens E.M."/>
            <person name="Foster-Nyarko E."/>
            <person name="Jarju S."/>
            <person name="Secka A."/>
            <person name="Antonio M."/>
            <person name="Oren A."/>
            <person name="Chaudhuri R.R."/>
            <person name="La Ragione R."/>
            <person name="Hildebrand F."/>
            <person name="Pallen M.J."/>
        </authorList>
    </citation>
    <scope>NUCLEOTIDE SEQUENCE</scope>
    <source>
        <strain evidence="5">ChiBcec2-3848</strain>
    </source>
</reference>
<keyword evidence="3 4" id="KW-0119">Carbohydrate metabolism</keyword>
<dbReference type="HAMAP" id="MF_01854">
    <property type="entry name" value="FBPase_class3"/>
    <property type="match status" value="1"/>
</dbReference>
<evidence type="ECO:0000256" key="3">
    <source>
        <dbReference type="ARBA" id="ARBA00023277"/>
    </source>
</evidence>
<evidence type="ECO:0000256" key="1">
    <source>
        <dbReference type="ARBA" id="ARBA00022801"/>
    </source>
</evidence>